<dbReference type="EMBL" id="KZ819285">
    <property type="protein sequence ID" value="PWO00435.1"/>
    <property type="molecule type" value="Genomic_DNA"/>
</dbReference>
<gene>
    <name evidence="1" type="ORF">FA09DRAFT_186134</name>
</gene>
<keyword evidence="2" id="KW-1185">Reference proteome</keyword>
<sequence>MTCTVSRPTARLELERQADIDALAVVVEQHGARELRQRQAGHLNLLGHDVGRVVVVKRALGDEVVDRRVLLDLVGEEGNLDGQVLLRRGHDGRRRTVRALAEEEDLAALRELNRELLGAALDGARVLLHDLGDGELQHLLDLLVGRRLVVLDKRAVVHALQALERAHVQQHVNGARHDAVALAVVLLDLQRLAAPVRVGLVRRRHDAALHHLVAEELVGDGHAEALCEIGVVREGALPDERRRHLLALVPLVAVLHAQHDAGRLALALEHVDAVEVDTPNVRDRLHAREARQRALAQLDALAQALDELAPVERRQLEVLDLGARVHDVGEDARQRARQEVLALRVEREARRGAEAVARALVGGQQALALVERAQQPLLVDEGNLHDGLPVLLLAVEVGLEVRGVEVDDGRGRVRHQIAERLGDMRAAQRRQHAHELVEGAERLAEVEVKLHVEHRQQIRDLRRVVVVVEPAPRGHAVVVVVQHPLQALDVAERELAHRLLVLEVDVQLLAVVVRLPHVHLLAELAQPQLLGVLLVRLLALGRGVLVALQHAVRGLDLLRRV</sequence>
<evidence type="ECO:0000313" key="1">
    <source>
        <dbReference type="EMBL" id="PWO00435.1"/>
    </source>
</evidence>
<name>A0A316ZHC3_9BASI</name>
<reference evidence="1 2" key="1">
    <citation type="journal article" date="2018" name="Mol. Biol. Evol.">
        <title>Broad Genomic Sampling Reveals a Smut Pathogenic Ancestry of the Fungal Clade Ustilaginomycotina.</title>
        <authorList>
            <person name="Kijpornyongpan T."/>
            <person name="Mondo S.J."/>
            <person name="Barry K."/>
            <person name="Sandor L."/>
            <person name="Lee J."/>
            <person name="Lipzen A."/>
            <person name="Pangilinan J."/>
            <person name="LaButti K."/>
            <person name="Hainaut M."/>
            <person name="Henrissat B."/>
            <person name="Grigoriev I.V."/>
            <person name="Spatafora J.W."/>
            <person name="Aime M.C."/>
        </authorList>
    </citation>
    <scope>NUCLEOTIDE SEQUENCE [LARGE SCALE GENOMIC DNA]</scope>
    <source>
        <strain evidence="1 2">MCA 4186</strain>
    </source>
</reference>
<protein>
    <submittedName>
        <fullName evidence="1">Uncharacterized protein</fullName>
    </submittedName>
</protein>
<dbReference type="AlphaFoldDB" id="A0A316ZHC3"/>
<dbReference type="OrthoDB" id="10684184at2759"/>
<accession>A0A316ZHC3</accession>
<dbReference type="GeneID" id="37266911"/>
<evidence type="ECO:0000313" key="2">
    <source>
        <dbReference type="Proteomes" id="UP000245946"/>
    </source>
</evidence>
<dbReference type="RefSeq" id="XP_025600713.1">
    <property type="nucleotide sequence ID" value="XM_025739365.1"/>
</dbReference>
<organism evidence="1 2">
    <name type="scientific">Tilletiopsis washingtonensis</name>
    <dbReference type="NCBI Taxonomy" id="58919"/>
    <lineage>
        <taxon>Eukaryota</taxon>
        <taxon>Fungi</taxon>
        <taxon>Dikarya</taxon>
        <taxon>Basidiomycota</taxon>
        <taxon>Ustilaginomycotina</taxon>
        <taxon>Exobasidiomycetes</taxon>
        <taxon>Entylomatales</taxon>
        <taxon>Entylomatales incertae sedis</taxon>
        <taxon>Tilletiopsis</taxon>
    </lineage>
</organism>
<dbReference type="Proteomes" id="UP000245946">
    <property type="component" value="Unassembled WGS sequence"/>
</dbReference>
<proteinExistence type="predicted"/>